<keyword evidence="9" id="KW-0436">Ligase</keyword>
<dbReference type="GO" id="GO:0061630">
    <property type="term" value="F:ubiquitin protein ligase activity"/>
    <property type="evidence" value="ECO:0007669"/>
    <property type="project" value="UniProtKB-EC"/>
</dbReference>
<dbReference type="PANTHER" id="PTHR11254:SF440">
    <property type="entry name" value="E3 UBIQUITIN-PROTEIN LIGASE NEDD-4"/>
    <property type="match status" value="1"/>
</dbReference>
<feature type="compositionally biased region" description="Polar residues" evidence="7">
    <location>
        <begin position="272"/>
        <end position="286"/>
    </location>
</feature>
<dbReference type="Proteomes" id="UP000007494">
    <property type="component" value="Chromosome XII"/>
</dbReference>
<dbReference type="PANTHER" id="PTHR11254">
    <property type="entry name" value="HECT DOMAIN UBIQUITIN-PROTEIN LIGASE"/>
    <property type="match status" value="1"/>
</dbReference>
<feature type="compositionally biased region" description="Low complexity" evidence="7">
    <location>
        <begin position="420"/>
        <end position="434"/>
    </location>
</feature>
<keyword evidence="5 6" id="KW-0833">Ubl conjugation pathway</keyword>
<feature type="region of interest" description="Disordered" evidence="7">
    <location>
        <begin position="512"/>
        <end position="547"/>
    </location>
</feature>
<evidence type="ECO:0000256" key="4">
    <source>
        <dbReference type="ARBA" id="ARBA00022679"/>
    </source>
</evidence>
<dbReference type="SUPFAM" id="SSF56204">
    <property type="entry name" value="Hect, E3 ligase catalytic domain"/>
    <property type="match status" value="1"/>
</dbReference>
<feature type="compositionally biased region" description="Low complexity" evidence="7">
    <location>
        <begin position="772"/>
        <end position="784"/>
    </location>
</feature>
<evidence type="ECO:0000256" key="3">
    <source>
        <dbReference type="ARBA" id="ARBA00012485"/>
    </source>
</evidence>
<feature type="compositionally biased region" description="Polar residues" evidence="7">
    <location>
        <begin position="41"/>
        <end position="62"/>
    </location>
</feature>
<dbReference type="Gene3D" id="3.30.2160.10">
    <property type="entry name" value="Hect, E3 ligase catalytic domain"/>
    <property type="match status" value="1"/>
</dbReference>
<feature type="compositionally biased region" description="Basic and acidic residues" evidence="7">
    <location>
        <begin position="748"/>
        <end position="770"/>
    </location>
</feature>
<dbReference type="GeneID" id="13445505"/>
<proteinExistence type="predicted"/>
<dbReference type="InterPro" id="IPR050409">
    <property type="entry name" value="E3_ubiq-protein_ligase"/>
</dbReference>
<feature type="compositionally biased region" description="Basic and acidic residues" evidence="7">
    <location>
        <begin position="81"/>
        <end position="90"/>
    </location>
</feature>
<dbReference type="OrthoDB" id="333382at2759"/>
<dbReference type="CDD" id="cd00078">
    <property type="entry name" value="HECTc"/>
    <property type="match status" value="1"/>
</dbReference>
<comment type="pathway">
    <text evidence="2">Protein modification; protein ubiquitination.</text>
</comment>
<keyword evidence="10" id="KW-1185">Reference proteome</keyword>
<feature type="compositionally biased region" description="Low complexity" evidence="7">
    <location>
        <begin position="159"/>
        <end position="176"/>
    </location>
</feature>
<feature type="compositionally biased region" description="Low complexity" evidence="7">
    <location>
        <begin position="575"/>
        <end position="588"/>
    </location>
</feature>
<evidence type="ECO:0000256" key="5">
    <source>
        <dbReference type="ARBA" id="ARBA00022786"/>
    </source>
</evidence>
<feature type="region of interest" description="Disordered" evidence="7">
    <location>
        <begin position="34"/>
        <end position="125"/>
    </location>
</feature>
<dbReference type="GO" id="GO:0016567">
    <property type="term" value="P:protein ubiquitination"/>
    <property type="evidence" value="ECO:0007669"/>
    <property type="project" value="TreeGrafter"/>
</dbReference>
<evidence type="ECO:0000256" key="6">
    <source>
        <dbReference type="PROSITE-ProRule" id="PRU00104"/>
    </source>
</evidence>
<feature type="compositionally biased region" description="Basic and acidic residues" evidence="7">
    <location>
        <begin position="531"/>
        <end position="545"/>
    </location>
</feature>
<dbReference type="RefSeq" id="XP_003886307.1">
    <property type="nucleotide sequence ID" value="XM_003886258.1"/>
</dbReference>
<dbReference type="Gene3D" id="3.30.2410.10">
    <property type="entry name" value="Hect, E3 ligase catalytic domain"/>
    <property type="match status" value="1"/>
</dbReference>
<dbReference type="VEuPathDB" id="ToxoDB:NCLIV_067070"/>
<evidence type="ECO:0000256" key="1">
    <source>
        <dbReference type="ARBA" id="ARBA00000885"/>
    </source>
</evidence>
<dbReference type="EC" id="2.3.2.26" evidence="3"/>
<dbReference type="EMBL" id="FR823393">
    <property type="protein sequence ID" value="CBZ56282.1"/>
    <property type="molecule type" value="Genomic_DNA"/>
</dbReference>
<organism evidence="9 10">
    <name type="scientific">Neospora caninum (strain Liverpool)</name>
    <dbReference type="NCBI Taxonomy" id="572307"/>
    <lineage>
        <taxon>Eukaryota</taxon>
        <taxon>Sar</taxon>
        <taxon>Alveolata</taxon>
        <taxon>Apicomplexa</taxon>
        <taxon>Conoidasida</taxon>
        <taxon>Coccidia</taxon>
        <taxon>Eucoccidiorida</taxon>
        <taxon>Eimeriorina</taxon>
        <taxon>Sarcocystidae</taxon>
        <taxon>Neospora</taxon>
    </lineage>
</organism>
<keyword evidence="4" id="KW-0808">Transferase</keyword>
<dbReference type="Gene3D" id="3.90.1750.10">
    <property type="entry name" value="Hect, E3 ligase catalytic domains"/>
    <property type="match status" value="1"/>
</dbReference>
<evidence type="ECO:0000313" key="10">
    <source>
        <dbReference type="Proteomes" id="UP000007494"/>
    </source>
</evidence>
<gene>
    <name evidence="9" type="ORF">NCLIV_067070</name>
</gene>
<dbReference type="SMART" id="SM00119">
    <property type="entry name" value="HECTc"/>
    <property type="match status" value="1"/>
</dbReference>
<feature type="domain" description="HECT" evidence="8">
    <location>
        <begin position="936"/>
        <end position="1305"/>
    </location>
</feature>
<feature type="compositionally biased region" description="Basic and acidic residues" evidence="7">
    <location>
        <begin position="649"/>
        <end position="658"/>
    </location>
</feature>
<evidence type="ECO:0000256" key="7">
    <source>
        <dbReference type="SAM" id="MobiDB-lite"/>
    </source>
</evidence>
<dbReference type="GO" id="GO:0005737">
    <property type="term" value="C:cytoplasm"/>
    <property type="evidence" value="ECO:0007669"/>
    <property type="project" value="TreeGrafter"/>
</dbReference>
<evidence type="ECO:0000313" key="9">
    <source>
        <dbReference type="EMBL" id="CBZ56282.1"/>
    </source>
</evidence>
<dbReference type="InterPro" id="IPR000569">
    <property type="entry name" value="HECT_dom"/>
</dbReference>
<feature type="compositionally biased region" description="Acidic residues" evidence="7">
    <location>
        <begin position="667"/>
        <end position="680"/>
    </location>
</feature>
<evidence type="ECO:0000256" key="2">
    <source>
        <dbReference type="ARBA" id="ARBA00004906"/>
    </source>
</evidence>
<comment type="catalytic activity">
    <reaction evidence="1">
        <text>S-ubiquitinyl-[E2 ubiquitin-conjugating enzyme]-L-cysteine + [acceptor protein]-L-lysine = [E2 ubiquitin-conjugating enzyme]-L-cysteine + N(6)-ubiquitinyl-[acceptor protein]-L-lysine.</text>
        <dbReference type="EC" id="2.3.2.26"/>
    </reaction>
</comment>
<dbReference type="GO" id="GO:0016874">
    <property type="term" value="F:ligase activity"/>
    <property type="evidence" value="ECO:0007669"/>
    <property type="project" value="UniProtKB-KW"/>
</dbReference>
<dbReference type="PROSITE" id="PS50237">
    <property type="entry name" value="HECT"/>
    <property type="match status" value="1"/>
</dbReference>
<feature type="active site" description="Glycyl thioester intermediate" evidence="6">
    <location>
        <position position="1271"/>
    </location>
</feature>
<dbReference type="InterPro" id="IPR035983">
    <property type="entry name" value="Hect_E3_ubiquitin_ligase"/>
</dbReference>
<feature type="compositionally biased region" description="Low complexity" evidence="7">
    <location>
        <begin position="203"/>
        <end position="217"/>
    </location>
</feature>
<feature type="region of interest" description="Disordered" evidence="7">
    <location>
        <begin position="235"/>
        <end position="286"/>
    </location>
</feature>
<dbReference type="eggNOG" id="KOG0940">
    <property type="taxonomic scope" value="Eukaryota"/>
</dbReference>
<dbReference type="OMA" id="QFQGECG"/>
<feature type="region of interest" description="Disordered" evidence="7">
    <location>
        <begin position="569"/>
        <end position="846"/>
    </location>
</feature>
<sequence>MGEPNRCCPVFSQKRWRGPWGARALLRLRGRDTICSPEEGTGQTSVRNQDAPQASRAVQQSADGRVPSTRTSRHGTFHGTAEPRREDARGATRGGRRGPSSVSLPLHWDRPDSEPAEDSEDNVSFPARGFFPAGLLRRTPVAHALSPSLQAEIARGRTRAAASSGAGPATHSASPGEGEPVEISELSRADRSWRGRPHVPQNAGRIGRSAGASAPSRQLTGRGLRAFFGFGSNRRWRRERRMQPRPPGEASDVARGPSASRNETGRFGGASPATNTPGPLGSHASSGTEPIVCPVCANPFAASVTTRQVLVHIDGCLVAQHLSVQLLPEHWEGLHGVSASWSNRFGRVRNGFITFEPASASQLLVELPRLSVGRTSREERESVPSQSRERGALQPPGVLGPNASGIRFSRAVGTEAGNLPGTASPPRAPSSGSPAPSPAHQVLERRRHLARQLGQMEVQADPARRLFLQRARAELEPARYFPSAVSHHVPRAAPFSSFPAESLLERDLDAPERTDLGDSSLYASAFGPQRDSGRRARRSLPEGRWARTGLAPPWGEAFLSRRREGAEHGLFLSETSPTTAPSSTPVSARENFSSDVHDPAGAVSGLSGADQDDAPLPTRPGGDNLRTVQRSPSARWETGDSLWPGPSARLRESLDSVRRRLGRPSPDGEEAGDSPGEEGDPGDRQSGDRASWGDSPRSPRRGGEESRGRDRSPGWSISPPSGRAGGVLGSRAAVAPASGAGNMSLGPERADAEPGEPIEPREPMEPREPAGEEGLLSGAAASAGRAQETRSGALQMWRDARAESKPSEPSPSTPAARANSAEDLPSPARRAAARRQLSANSQPMNPDLLLDSLVELTRGERTGSDEAAARRAYKKFWNANRDQFVALANFPFSVKKDWFYAQLSSMRVHFAHAWIVVDVRRDRLLQMAFDRLRYLTPVDFHKEFKFQFQGECGADAGGPTREFFTLISQKILDPNAGLFQICDVDEIAYRINSNSGVSASKKVGGEIVGERLTDCCLMTVVRVNENHLEFFRFVGLILGKALFDKQMIGAPFCRPLLKQLLQHGGGFQDLAFFDSQLYRSLQWIRSHPVDGVLDTAFSVTEDFFGETKVIPLKEGGEKERLTDANKEEYIYLIAKHKMVTSVKAQLRALQQGFWSVIPVALLRMFNDRELDLLLNGQNRVDVDDWKKNTQYSGGYCEDDPIIQWFWDVVGNTFNDEERGRLLQFCTGTSRVPSEGFRVLESNRGQLAKFTLQPIERSPGDSPALLPRAHTCFNRLDLPKYSSREELLRYLRMAIEVDHLTGFGVDE</sequence>
<evidence type="ECO:0000259" key="8">
    <source>
        <dbReference type="PROSITE" id="PS50237"/>
    </source>
</evidence>
<dbReference type="GO" id="GO:0006511">
    <property type="term" value="P:ubiquitin-dependent protein catabolic process"/>
    <property type="evidence" value="ECO:0007669"/>
    <property type="project" value="TreeGrafter"/>
</dbReference>
<dbReference type="InParanoid" id="F0VRD4"/>
<feature type="region of interest" description="Disordered" evidence="7">
    <location>
        <begin position="155"/>
        <end position="218"/>
    </location>
</feature>
<accession>F0VRD4</accession>
<feature type="region of interest" description="Disordered" evidence="7">
    <location>
        <begin position="373"/>
        <end position="443"/>
    </location>
</feature>
<feature type="compositionally biased region" description="Basic and acidic residues" evidence="7">
    <location>
        <begin position="375"/>
        <end position="391"/>
    </location>
</feature>
<feature type="compositionally biased region" description="Basic and acidic residues" evidence="7">
    <location>
        <begin position="701"/>
        <end position="712"/>
    </location>
</feature>
<protein>
    <recommendedName>
        <fullName evidence="3">HECT-type E3 ubiquitin transferase</fullName>
        <ecNumber evidence="3">2.3.2.26</ecNumber>
    </recommendedName>
</protein>
<reference evidence="10" key="1">
    <citation type="journal article" date="2012" name="PLoS Pathog.">
        <title>Comparative genomics of the apicomplexan parasites Toxoplasma gondii and Neospora caninum: Coccidia differing in host range and transmission strategy.</title>
        <authorList>
            <person name="Reid A.J."/>
            <person name="Vermont S.J."/>
            <person name="Cotton J.A."/>
            <person name="Harris D."/>
            <person name="Hill-Cawthorne G.A."/>
            <person name="Konen-Waisman S."/>
            <person name="Latham S.M."/>
            <person name="Mourier T."/>
            <person name="Norton R."/>
            <person name="Quail M.A."/>
            <person name="Sanders M."/>
            <person name="Shanmugam D."/>
            <person name="Sohal A."/>
            <person name="Wasmuth J.D."/>
            <person name="Brunk B."/>
            <person name="Grigg M.E."/>
            <person name="Howard J.C."/>
            <person name="Parkinson J."/>
            <person name="Roos D.S."/>
            <person name="Trees A.J."/>
            <person name="Berriman M."/>
            <person name="Pain A."/>
            <person name="Wastling J.M."/>
        </authorList>
    </citation>
    <scope>NUCLEOTIDE SEQUENCE [LARGE SCALE GENOMIC DNA]</scope>
    <source>
        <strain evidence="10">Liverpool</strain>
    </source>
</reference>
<name>F0VRD4_NEOCL</name>
<dbReference type="Pfam" id="PF00632">
    <property type="entry name" value="HECT"/>
    <property type="match status" value="1"/>
</dbReference>
<dbReference type="FunFam" id="3.30.2410.10:FF:000009">
    <property type="entry name" value="Probable E3 ubiquitin-protein ligase HECTD2"/>
    <property type="match status" value="1"/>
</dbReference>